<gene>
    <name evidence="2" type="ORF">PSP31121_05258</name>
</gene>
<evidence type="ECO:0000313" key="3">
    <source>
        <dbReference type="Proteomes" id="UP000335538"/>
    </source>
</evidence>
<evidence type="ECO:0000256" key="1">
    <source>
        <dbReference type="SAM" id="MobiDB-lite"/>
    </source>
</evidence>
<evidence type="ECO:0000313" key="2">
    <source>
        <dbReference type="EMBL" id="VVE85447.1"/>
    </source>
</evidence>
<feature type="region of interest" description="Disordered" evidence="1">
    <location>
        <begin position="91"/>
        <end position="110"/>
    </location>
</feature>
<proteinExistence type="predicted"/>
<protein>
    <submittedName>
        <fullName evidence="2">Transposase</fullName>
    </submittedName>
</protein>
<sequence length="282" mass="31116">MGSTVTMPAKASPSTGIERGTSPYGVPARRAARARWRVRWQPRSSGSRYAWRFGGAGVPRSRRVESLHARPNESIPREENEWGPGAWQSFAGRRKRERQPFASASRDPASARRCAASRLALAIRMPTLVGGGVSRVGRPRVGWVKMRWKSRRATGIEDTDGGSLPERKTRQVSGRVGLGRSPQRRAASIIAQNRHPLTRKRDRRMRGCRGLWRTQRLRSSVGPVRQHFTLPRHLLHASALCDHLARTACLRSSAGAPARASAGPATFPITRLGAKNRMSCGA</sequence>
<organism evidence="2 3">
    <name type="scientific">Pandoraea sputorum</name>
    <dbReference type="NCBI Taxonomy" id="93222"/>
    <lineage>
        <taxon>Bacteria</taxon>
        <taxon>Pseudomonadati</taxon>
        <taxon>Pseudomonadota</taxon>
        <taxon>Betaproteobacteria</taxon>
        <taxon>Burkholderiales</taxon>
        <taxon>Burkholderiaceae</taxon>
        <taxon>Pandoraea</taxon>
    </lineage>
</organism>
<dbReference type="EMBL" id="CABPSR010000027">
    <property type="protein sequence ID" value="VVE85447.1"/>
    <property type="molecule type" value="Genomic_DNA"/>
</dbReference>
<feature type="compositionally biased region" description="Basic and acidic residues" evidence="1">
    <location>
        <begin position="62"/>
        <end position="80"/>
    </location>
</feature>
<dbReference type="AlphaFoldDB" id="A0A5E5BJI6"/>
<dbReference type="Proteomes" id="UP000335538">
    <property type="component" value="Unassembled WGS sequence"/>
</dbReference>
<accession>A0A5E5BJI6</accession>
<feature type="region of interest" description="Disordered" evidence="1">
    <location>
        <begin position="155"/>
        <end position="176"/>
    </location>
</feature>
<name>A0A5E5BJI6_9BURK</name>
<reference evidence="2 3" key="1">
    <citation type="submission" date="2019-08" db="EMBL/GenBank/DDBJ databases">
        <authorList>
            <person name="Peeters C."/>
        </authorList>
    </citation>
    <scope>NUCLEOTIDE SEQUENCE [LARGE SCALE GENOMIC DNA]</scope>
    <source>
        <strain evidence="2 3">LMG 31121</strain>
    </source>
</reference>
<feature type="region of interest" description="Disordered" evidence="1">
    <location>
        <begin position="60"/>
        <end position="86"/>
    </location>
</feature>
<feature type="region of interest" description="Disordered" evidence="1">
    <location>
        <begin position="1"/>
        <end position="29"/>
    </location>
</feature>